<protein>
    <submittedName>
        <fullName evidence="1">Uncharacterized protein</fullName>
    </submittedName>
</protein>
<dbReference type="EMBL" id="JBHFFA010000007">
    <property type="protein sequence ID" value="KAL2613781.1"/>
    <property type="molecule type" value="Genomic_DNA"/>
</dbReference>
<evidence type="ECO:0000313" key="2">
    <source>
        <dbReference type="Proteomes" id="UP001605036"/>
    </source>
</evidence>
<reference evidence="1 2" key="1">
    <citation type="submission" date="2024-09" db="EMBL/GenBank/DDBJ databases">
        <title>Chromosome-scale assembly of Riccia fluitans.</title>
        <authorList>
            <person name="Paukszto L."/>
            <person name="Sawicki J."/>
            <person name="Karawczyk K."/>
            <person name="Piernik-Szablinska J."/>
            <person name="Szczecinska M."/>
            <person name="Mazdziarz M."/>
        </authorList>
    </citation>
    <scope>NUCLEOTIDE SEQUENCE [LARGE SCALE GENOMIC DNA]</scope>
    <source>
        <strain evidence="1">Rf_01</strain>
        <tissue evidence="1">Aerial parts of the thallus</tissue>
    </source>
</reference>
<accession>A0ABD1Y0W8</accession>
<proteinExistence type="predicted"/>
<dbReference type="AlphaFoldDB" id="A0ABD1Y0W8"/>
<dbReference type="Proteomes" id="UP001605036">
    <property type="component" value="Unassembled WGS sequence"/>
</dbReference>
<evidence type="ECO:0000313" key="1">
    <source>
        <dbReference type="EMBL" id="KAL2613781.1"/>
    </source>
</evidence>
<name>A0ABD1Y0W8_9MARC</name>
<organism evidence="1 2">
    <name type="scientific">Riccia fluitans</name>
    <dbReference type="NCBI Taxonomy" id="41844"/>
    <lineage>
        <taxon>Eukaryota</taxon>
        <taxon>Viridiplantae</taxon>
        <taxon>Streptophyta</taxon>
        <taxon>Embryophyta</taxon>
        <taxon>Marchantiophyta</taxon>
        <taxon>Marchantiopsida</taxon>
        <taxon>Marchantiidae</taxon>
        <taxon>Marchantiales</taxon>
        <taxon>Ricciaceae</taxon>
        <taxon>Riccia</taxon>
    </lineage>
</organism>
<keyword evidence="2" id="KW-1185">Reference proteome</keyword>
<sequence length="130" mass="15227">MAIVIGGQADVHGGRYWFQSLSPPSEVSNTFEMSTNAATMPASFAVDRLKDRAERFTLELRNRFEVLAEETDADSERRWMRITRAIIGSAENTIRRRRGTYKEHWIQNQTWDLVDEHRLDRQKQDQARTE</sequence>
<comment type="caution">
    <text evidence="1">The sequence shown here is derived from an EMBL/GenBank/DDBJ whole genome shotgun (WGS) entry which is preliminary data.</text>
</comment>
<gene>
    <name evidence="1" type="ORF">R1flu_025473</name>
</gene>